<protein>
    <submittedName>
        <fullName evidence="4">FAD-dependent oxidoreductase</fullName>
    </submittedName>
</protein>
<dbReference type="Proteomes" id="UP000657592">
    <property type="component" value="Unassembled WGS sequence"/>
</dbReference>
<dbReference type="GO" id="GO:0004497">
    <property type="term" value="F:monooxygenase activity"/>
    <property type="evidence" value="ECO:0007669"/>
    <property type="project" value="UniProtKB-KW"/>
</dbReference>
<reference evidence="4" key="2">
    <citation type="submission" date="2020-09" db="EMBL/GenBank/DDBJ databases">
        <authorList>
            <person name="Sun Q."/>
            <person name="Zhou Y."/>
        </authorList>
    </citation>
    <scope>NUCLEOTIDE SEQUENCE</scope>
    <source>
        <strain evidence="4">CGMCC 1.15794</strain>
    </source>
</reference>
<evidence type="ECO:0000313" key="4">
    <source>
        <dbReference type="EMBL" id="GGH33577.1"/>
    </source>
</evidence>
<dbReference type="InterPro" id="IPR002938">
    <property type="entry name" value="FAD-bd"/>
</dbReference>
<dbReference type="SUPFAM" id="SSF51905">
    <property type="entry name" value="FAD/NAD(P)-binding domain"/>
    <property type="match status" value="1"/>
</dbReference>
<dbReference type="Gene3D" id="3.30.9.10">
    <property type="entry name" value="D-Amino Acid Oxidase, subunit A, domain 2"/>
    <property type="match status" value="1"/>
</dbReference>
<keyword evidence="2" id="KW-0503">Monooxygenase</keyword>
<dbReference type="PANTHER" id="PTHR13789:SF309">
    <property type="entry name" value="PUTATIVE (AFU_ORTHOLOGUE AFUA_6G14510)-RELATED"/>
    <property type="match status" value="1"/>
</dbReference>
<dbReference type="Pfam" id="PF01494">
    <property type="entry name" value="FAD_binding_3"/>
    <property type="match status" value="1"/>
</dbReference>
<dbReference type="EMBL" id="BMJY01000001">
    <property type="protein sequence ID" value="GGH33577.1"/>
    <property type="molecule type" value="Genomic_DNA"/>
</dbReference>
<dbReference type="PRINTS" id="PR00420">
    <property type="entry name" value="RNGMNOXGNASE"/>
</dbReference>
<organism evidence="4 5">
    <name type="scientific">Microbacterium album</name>
    <dbReference type="NCBI Taxonomy" id="2053191"/>
    <lineage>
        <taxon>Bacteria</taxon>
        <taxon>Bacillati</taxon>
        <taxon>Actinomycetota</taxon>
        <taxon>Actinomycetes</taxon>
        <taxon>Micrococcales</taxon>
        <taxon>Microbacteriaceae</taxon>
        <taxon>Microbacterium</taxon>
    </lineage>
</organism>
<keyword evidence="1" id="KW-0560">Oxidoreductase</keyword>
<proteinExistence type="predicted"/>
<dbReference type="InterPro" id="IPR036188">
    <property type="entry name" value="FAD/NAD-bd_sf"/>
</dbReference>
<dbReference type="PANTHER" id="PTHR13789">
    <property type="entry name" value="MONOOXYGENASE"/>
    <property type="match status" value="1"/>
</dbReference>
<sequence>MTVNSVLVLGGGFTGLTSAIALALRGVENVTLVERAPAWARVGHGITVQGNALKVFQDIGVVDEILRRGFGADGVTLFHADGSVMMRLQTPKTGGEDLPATLGALRADVHEILVERALELGVKFRLGTQVVSFENHGDSVSVLLSDGTTEFWDLMIAADGIKSSTRPKLGITAERASSGLGIWRGVTNRLPEMTGGIAYPAPGDEGAYKVGYTAISATQCYVFVLCEPQRTPNDLPDWQEMKRLMEPFHGEFDWLRESLNESTYLNFQEIEWIFVEEPWHRGRVIALGEAVHAVPPLIAQGAAQCVEDALLIADYVTREGDLEAHLTEFQERRIPRIKGVVDASLQLAYWECHPGSPDAQPGRVMAQALAELVAAP</sequence>
<name>A0A917IDL0_9MICO</name>
<dbReference type="GO" id="GO:0071949">
    <property type="term" value="F:FAD binding"/>
    <property type="evidence" value="ECO:0007669"/>
    <property type="project" value="InterPro"/>
</dbReference>
<evidence type="ECO:0000259" key="3">
    <source>
        <dbReference type="Pfam" id="PF01494"/>
    </source>
</evidence>
<evidence type="ECO:0000256" key="1">
    <source>
        <dbReference type="ARBA" id="ARBA00023002"/>
    </source>
</evidence>
<dbReference type="Gene3D" id="3.50.50.60">
    <property type="entry name" value="FAD/NAD(P)-binding domain"/>
    <property type="match status" value="1"/>
</dbReference>
<evidence type="ECO:0000256" key="2">
    <source>
        <dbReference type="ARBA" id="ARBA00023033"/>
    </source>
</evidence>
<dbReference type="AlphaFoldDB" id="A0A917IDL0"/>
<comment type="caution">
    <text evidence="4">The sequence shown here is derived from an EMBL/GenBank/DDBJ whole genome shotgun (WGS) entry which is preliminary data.</text>
</comment>
<keyword evidence="5" id="KW-1185">Reference proteome</keyword>
<evidence type="ECO:0000313" key="5">
    <source>
        <dbReference type="Proteomes" id="UP000657592"/>
    </source>
</evidence>
<gene>
    <name evidence="4" type="ORF">GCM10010921_00630</name>
</gene>
<accession>A0A917IDL0</accession>
<dbReference type="RefSeq" id="WP_188754251.1">
    <property type="nucleotide sequence ID" value="NZ_BMJY01000001.1"/>
</dbReference>
<dbReference type="InterPro" id="IPR050493">
    <property type="entry name" value="FAD-dep_Monooxygenase_BioMet"/>
</dbReference>
<reference evidence="4" key="1">
    <citation type="journal article" date="2014" name="Int. J. Syst. Evol. Microbiol.">
        <title>Complete genome sequence of Corynebacterium casei LMG S-19264T (=DSM 44701T), isolated from a smear-ripened cheese.</title>
        <authorList>
            <consortium name="US DOE Joint Genome Institute (JGI-PGF)"/>
            <person name="Walter F."/>
            <person name="Albersmeier A."/>
            <person name="Kalinowski J."/>
            <person name="Ruckert C."/>
        </authorList>
    </citation>
    <scope>NUCLEOTIDE SEQUENCE</scope>
    <source>
        <strain evidence="4">CGMCC 1.15794</strain>
    </source>
</reference>
<feature type="domain" description="FAD-binding" evidence="3">
    <location>
        <begin position="5"/>
        <end position="343"/>
    </location>
</feature>